<dbReference type="EMBL" id="BGPR01007633">
    <property type="protein sequence ID" value="GBN28369.1"/>
    <property type="molecule type" value="Genomic_DNA"/>
</dbReference>
<dbReference type="AlphaFoldDB" id="A0A4Y2MP89"/>
<keyword evidence="3" id="KW-1185">Reference proteome</keyword>
<name>A0A4Y2MP89_ARAVE</name>
<organism evidence="2 3">
    <name type="scientific">Araneus ventricosus</name>
    <name type="common">Orbweaver spider</name>
    <name type="synonym">Epeira ventricosa</name>
    <dbReference type="NCBI Taxonomy" id="182803"/>
    <lineage>
        <taxon>Eukaryota</taxon>
        <taxon>Metazoa</taxon>
        <taxon>Ecdysozoa</taxon>
        <taxon>Arthropoda</taxon>
        <taxon>Chelicerata</taxon>
        <taxon>Arachnida</taxon>
        <taxon>Araneae</taxon>
        <taxon>Araneomorphae</taxon>
        <taxon>Entelegynae</taxon>
        <taxon>Araneoidea</taxon>
        <taxon>Araneidae</taxon>
        <taxon>Araneus</taxon>
    </lineage>
</organism>
<protein>
    <submittedName>
        <fullName evidence="2">Uncharacterized protein</fullName>
    </submittedName>
</protein>
<dbReference type="EMBL" id="BGPR01007627">
    <property type="protein sequence ID" value="GBN28318.1"/>
    <property type="molecule type" value="Genomic_DNA"/>
</dbReference>
<evidence type="ECO:0000313" key="1">
    <source>
        <dbReference type="EMBL" id="GBN28318.1"/>
    </source>
</evidence>
<comment type="caution">
    <text evidence="2">The sequence shown here is derived from an EMBL/GenBank/DDBJ whole genome shotgun (WGS) entry which is preliminary data.</text>
</comment>
<accession>A0A4Y2MP89</accession>
<evidence type="ECO:0000313" key="3">
    <source>
        <dbReference type="Proteomes" id="UP000499080"/>
    </source>
</evidence>
<dbReference type="Proteomes" id="UP000499080">
    <property type="component" value="Unassembled WGS sequence"/>
</dbReference>
<reference evidence="2 3" key="1">
    <citation type="journal article" date="2019" name="Sci. Rep.">
        <title>Orb-weaving spider Araneus ventricosus genome elucidates the spidroin gene catalogue.</title>
        <authorList>
            <person name="Kono N."/>
            <person name="Nakamura H."/>
            <person name="Ohtoshi R."/>
            <person name="Moran D.A.P."/>
            <person name="Shinohara A."/>
            <person name="Yoshida Y."/>
            <person name="Fujiwara M."/>
            <person name="Mori M."/>
            <person name="Tomita M."/>
            <person name="Arakawa K."/>
        </authorList>
    </citation>
    <scope>NUCLEOTIDE SEQUENCE [LARGE SCALE GENOMIC DNA]</scope>
</reference>
<proteinExistence type="predicted"/>
<evidence type="ECO:0000313" key="2">
    <source>
        <dbReference type="EMBL" id="GBN28369.1"/>
    </source>
</evidence>
<sequence length="129" mass="14586">MASGLMHKLRTIEEGLSRKLTSNKHYEKLMEFLDRQVDSDYILELKRKAKDRLAELRESIQEDDGKWNSILYGDDDNSMDTVVNLNIDKESTGLLNDTVCDKLHASGSKDANPNATHVVVIADNILIIL</sequence>
<gene>
    <name evidence="1" type="ORF">AVEN_201781_1</name>
    <name evidence="2" type="ORF">AVEN_270343_1</name>
</gene>